<evidence type="ECO:0000313" key="1">
    <source>
        <dbReference type="EMBL" id="KFA90839.1"/>
    </source>
</evidence>
<dbReference type="EMBL" id="JPMI01000175">
    <property type="protein sequence ID" value="KFA90839.1"/>
    <property type="molecule type" value="Genomic_DNA"/>
</dbReference>
<gene>
    <name evidence="1" type="ORF">Q664_26000</name>
</gene>
<reference evidence="1 2" key="1">
    <citation type="submission" date="2014-07" db="EMBL/GenBank/DDBJ databases">
        <title>Draft Genome Sequence of Gephyronic Acid Producer, Cystobacter violaceus Strain Cb vi76.</title>
        <authorList>
            <person name="Stevens D.C."/>
            <person name="Young J."/>
            <person name="Carmichael R."/>
            <person name="Tan J."/>
            <person name="Taylor R.E."/>
        </authorList>
    </citation>
    <scope>NUCLEOTIDE SEQUENCE [LARGE SCALE GENOMIC DNA]</scope>
    <source>
        <strain evidence="1 2">Cb vi76</strain>
    </source>
</reference>
<organism evidence="1 2">
    <name type="scientific">Archangium violaceum Cb vi76</name>
    <dbReference type="NCBI Taxonomy" id="1406225"/>
    <lineage>
        <taxon>Bacteria</taxon>
        <taxon>Pseudomonadati</taxon>
        <taxon>Myxococcota</taxon>
        <taxon>Myxococcia</taxon>
        <taxon>Myxococcales</taxon>
        <taxon>Cystobacterineae</taxon>
        <taxon>Archangiaceae</taxon>
        <taxon>Archangium</taxon>
    </lineage>
</organism>
<evidence type="ECO:0008006" key="3">
    <source>
        <dbReference type="Google" id="ProtNLM"/>
    </source>
</evidence>
<sequence>MKLYFLVEGRRTEKKLYKAWLGHCFPQLREVAQAADLSADSFFILAGMGYPSYLQRIPSALEDSARYGVDHLFVCIDAEERSYNERRQEVSSLLESAALSLRNQGLPFSGQVHVIVADCCIESWLLGHRRLVPRQPADTALAELKRFYDVSRDDPERMSCPSDHALERARFHYEYLRQVFWHHGQSYTKERPGIATEANYLAALRDRCLDPAHVPAHLASFRLLWDTWRTLGGRFDVEAGLSSA</sequence>
<dbReference type="AlphaFoldDB" id="A0A084SQV4"/>
<proteinExistence type="predicted"/>
<protein>
    <recommendedName>
        <fullName evidence="3">DUF4276 family protein</fullName>
    </recommendedName>
</protein>
<comment type="caution">
    <text evidence="1">The sequence shown here is derived from an EMBL/GenBank/DDBJ whole genome shotgun (WGS) entry which is preliminary data.</text>
</comment>
<accession>A0A084SQV4</accession>
<name>A0A084SQV4_9BACT</name>
<evidence type="ECO:0000313" key="2">
    <source>
        <dbReference type="Proteomes" id="UP000028547"/>
    </source>
</evidence>
<dbReference type="RefSeq" id="WP_043400914.1">
    <property type="nucleotide sequence ID" value="NZ_JPMI01000175.1"/>
</dbReference>
<dbReference type="Proteomes" id="UP000028547">
    <property type="component" value="Unassembled WGS sequence"/>
</dbReference>